<dbReference type="RefSeq" id="XP_033598972.1">
    <property type="nucleotide sequence ID" value="XM_033747194.1"/>
</dbReference>
<organism evidence="1 2">
    <name type="scientific">Pseudovirgaria hyperparasitica</name>
    <dbReference type="NCBI Taxonomy" id="470096"/>
    <lineage>
        <taxon>Eukaryota</taxon>
        <taxon>Fungi</taxon>
        <taxon>Dikarya</taxon>
        <taxon>Ascomycota</taxon>
        <taxon>Pezizomycotina</taxon>
        <taxon>Dothideomycetes</taxon>
        <taxon>Dothideomycetes incertae sedis</taxon>
        <taxon>Acrospermales</taxon>
        <taxon>Acrospermaceae</taxon>
        <taxon>Pseudovirgaria</taxon>
    </lineage>
</organism>
<protein>
    <submittedName>
        <fullName evidence="1">Uncharacterized protein</fullName>
    </submittedName>
</protein>
<name>A0A6A6W633_9PEZI</name>
<evidence type="ECO:0000313" key="1">
    <source>
        <dbReference type="EMBL" id="KAF2756521.1"/>
    </source>
</evidence>
<proteinExistence type="predicted"/>
<gene>
    <name evidence="1" type="ORF">EJ05DRAFT_502027</name>
</gene>
<keyword evidence="2" id="KW-1185">Reference proteome</keyword>
<reference evidence="1" key="1">
    <citation type="journal article" date="2020" name="Stud. Mycol.">
        <title>101 Dothideomycetes genomes: a test case for predicting lifestyles and emergence of pathogens.</title>
        <authorList>
            <person name="Haridas S."/>
            <person name="Albert R."/>
            <person name="Binder M."/>
            <person name="Bloem J."/>
            <person name="Labutti K."/>
            <person name="Salamov A."/>
            <person name="Andreopoulos B."/>
            <person name="Baker S."/>
            <person name="Barry K."/>
            <person name="Bills G."/>
            <person name="Bluhm B."/>
            <person name="Cannon C."/>
            <person name="Castanera R."/>
            <person name="Culley D."/>
            <person name="Daum C."/>
            <person name="Ezra D."/>
            <person name="Gonzalez J."/>
            <person name="Henrissat B."/>
            <person name="Kuo A."/>
            <person name="Liang C."/>
            <person name="Lipzen A."/>
            <person name="Lutzoni F."/>
            <person name="Magnuson J."/>
            <person name="Mondo S."/>
            <person name="Nolan M."/>
            <person name="Ohm R."/>
            <person name="Pangilinan J."/>
            <person name="Park H.-J."/>
            <person name="Ramirez L."/>
            <person name="Alfaro M."/>
            <person name="Sun H."/>
            <person name="Tritt A."/>
            <person name="Yoshinaga Y."/>
            <person name="Zwiers L.-H."/>
            <person name="Turgeon B."/>
            <person name="Goodwin S."/>
            <person name="Spatafora J."/>
            <person name="Crous P."/>
            <person name="Grigoriev I."/>
        </authorList>
    </citation>
    <scope>NUCLEOTIDE SEQUENCE</scope>
    <source>
        <strain evidence="1">CBS 121739</strain>
    </source>
</reference>
<dbReference type="AlphaFoldDB" id="A0A6A6W633"/>
<dbReference type="OrthoDB" id="5090581at2759"/>
<evidence type="ECO:0000313" key="2">
    <source>
        <dbReference type="Proteomes" id="UP000799437"/>
    </source>
</evidence>
<accession>A0A6A6W633</accession>
<sequence>MASLLAQTLGFIGPKIGSAAASWVFQKSVNSLFESDNALIRNDIRALSTKVEQIQTSVNNLVKQIDAMKIVLRSDTLNEKLTIINSHYDTILLIFQAVLDIENSPKEKQQAQLNDSQKRLRQKLKDCVHDLPEALKGIHVFLGESGENNIVVDVRNKVLADSRDFVVYYSRMKLWMQRLWLVEAKALYLLRMAHQTAGVNYFEGLHFIETYTKPTGILKEQATHFENTVGHHVISLFDALAKNNGSVAVQFRNHALSPITRRAEGDPINNVWRPALPFPDGVNLAFSLDKHSFTAWDPSALTPYQFTITAKDAAQGRSYYMSHWYGEILGFGIRCYLPESIGGSAGSWYVKPGPNGGDYFNLEYVPGPNNFGARASYFLRHSEVYLDLDNALEPADVRYRWHLDVQS</sequence>
<dbReference type="EMBL" id="ML996575">
    <property type="protein sequence ID" value="KAF2756521.1"/>
    <property type="molecule type" value="Genomic_DNA"/>
</dbReference>
<dbReference type="GeneID" id="54488248"/>
<dbReference type="Proteomes" id="UP000799437">
    <property type="component" value="Unassembled WGS sequence"/>
</dbReference>